<dbReference type="Gene3D" id="2.60.120.1440">
    <property type="match status" value="1"/>
</dbReference>
<reference evidence="4 5" key="1">
    <citation type="submission" date="2014-07" db="EMBL/GenBank/DDBJ databases">
        <title>Porphyromonadaceae bacterium OUH 308042 = ATCC BAA-2681 = DSM 28342 draft genome.</title>
        <authorList>
            <person name="Sydenham T.V."/>
            <person name="Hasman H."/>
            <person name="Justensen U.S."/>
        </authorList>
    </citation>
    <scope>NUCLEOTIDE SEQUENCE [LARGE SCALE GENOMIC DNA]</scope>
    <source>
        <strain evidence="4 5">OUH 308042</strain>
    </source>
</reference>
<proteinExistence type="predicted"/>
<evidence type="ECO:0000313" key="4">
    <source>
        <dbReference type="EMBL" id="KIO42693.1"/>
    </source>
</evidence>
<comment type="caution">
    <text evidence="4">The sequence shown here is derived from an EMBL/GenBank/DDBJ whole genome shotgun (WGS) entry which is preliminary data.</text>
</comment>
<dbReference type="PANTHER" id="PTHR30273:SF2">
    <property type="entry name" value="PROTEIN FECR"/>
    <property type="match status" value="1"/>
</dbReference>
<dbReference type="InterPro" id="IPR006860">
    <property type="entry name" value="FecR"/>
</dbReference>
<dbReference type="Proteomes" id="UP000031980">
    <property type="component" value="Unassembled WGS sequence"/>
</dbReference>
<evidence type="ECO:0000259" key="2">
    <source>
        <dbReference type="Pfam" id="PF04773"/>
    </source>
</evidence>
<accession>A0A0C3M8A6</accession>
<dbReference type="FunFam" id="2.60.120.1440:FF:000001">
    <property type="entry name" value="Putative anti-sigma factor"/>
    <property type="match status" value="1"/>
</dbReference>
<dbReference type="PIRSF" id="PIRSF018266">
    <property type="entry name" value="FecR"/>
    <property type="match status" value="1"/>
</dbReference>
<feature type="transmembrane region" description="Helical" evidence="1">
    <location>
        <begin position="47"/>
        <end position="66"/>
    </location>
</feature>
<feature type="domain" description="Protein FecR C-terminal" evidence="3">
    <location>
        <begin position="277"/>
        <end position="346"/>
    </location>
</feature>
<name>A0A0C3M8A6_9PORP</name>
<keyword evidence="1" id="KW-0472">Membrane</keyword>
<gene>
    <name evidence="4" type="ORF">BA92_14140</name>
</gene>
<protein>
    <recommendedName>
        <fullName evidence="6">FecR family protein</fullName>
    </recommendedName>
</protein>
<sequence length="350" mass="40514">MMNEQKNINEQLLRDWAEMKKLQRPEYWAKMNRKVQEVVRRRRRIRFITYAALFILPVLGCCLYFLHVDSNRVSKNSIPALTSISPGEKKAILYTSDGTPVVLTQDTLDITESNGTRIFTQNNNGIAYVSQVGDSVEKIYNTLVVPVRGEYDVTLSDGTRVWLNSSSSLKYPVLFSDSVREVYLDGEAFFDVAENKEKPFIVKTKDYMIRVLGTAFNIMDYSEDNYSHTTLVRGKIEMRHDEVRRILIPGEQALVKEGKVSVRKVDVNYYATWMKDRFYFDGESLENIMKKLSRWYGVGAKFRDEKAKSYHFVGSVPKYGNIKDVCNVIELTTHVRFELENDEIIVIAKE</sequence>
<dbReference type="PANTHER" id="PTHR30273">
    <property type="entry name" value="PERIPLASMIC SIGNAL SENSOR AND SIGMA FACTOR ACTIVATOR FECR-RELATED"/>
    <property type="match status" value="1"/>
</dbReference>
<dbReference type="AlphaFoldDB" id="A0A0C3M8A6"/>
<dbReference type="EMBL" id="JPIU01000050">
    <property type="protein sequence ID" value="KIO42693.1"/>
    <property type="molecule type" value="Genomic_DNA"/>
</dbReference>
<keyword evidence="1" id="KW-0812">Transmembrane</keyword>
<organism evidence="4 5">
    <name type="scientific">Sanguibacteroides justesenii</name>
    <dbReference type="NCBI Taxonomy" id="1547597"/>
    <lineage>
        <taxon>Bacteria</taxon>
        <taxon>Pseudomonadati</taxon>
        <taxon>Bacteroidota</taxon>
        <taxon>Bacteroidia</taxon>
        <taxon>Bacteroidales</taxon>
        <taxon>Porphyromonadaceae</taxon>
        <taxon>Sanguibacteroides</taxon>
    </lineage>
</organism>
<dbReference type="Pfam" id="PF16344">
    <property type="entry name" value="FecR_C"/>
    <property type="match status" value="1"/>
</dbReference>
<keyword evidence="5" id="KW-1185">Reference proteome</keyword>
<evidence type="ECO:0000259" key="3">
    <source>
        <dbReference type="Pfam" id="PF16344"/>
    </source>
</evidence>
<evidence type="ECO:0000256" key="1">
    <source>
        <dbReference type="SAM" id="Phobius"/>
    </source>
</evidence>
<evidence type="ECO:0008006" key="6">
    <source>
        <dbReference type="Google" id="ProtNLM"/>
    </source>
</evidence>
<dbReference type="InterPro" id="IPR032508">
    <property type="entry name" value="FecR_C"/>
</dbReference>
<keyword evidence="1" id="KW-1133">Transmembrane helix</keyword>
<feature type="domain" description="FecR protein" evidence="2">
    <location>
        <begin position="144"/>
        <end position="237"/>
    </location>
</feature>
<dbReference type="InterPro" id="IPR012373">
    <property type="entry name" value="Ferrdict_sens_TM"/>
</dbReference>
<dbReference type="Pfam" id="PF04773">
    <property type="entry name" value="FecR"/>
    <property type="match status" value="1"/>
</dbReference>
<evidence type="ECO:0000313" key="5">
    <source>
        <dbReference type="Proteomes" id="UP000031980"/>
    </source>
</evidence>
<dbReference type="RefSeq" id="WP_041505569.1">
    <property type="nucleotide sequence ID" value="NZ_JPIU01000050.1"/>
</dbReference>
<dbReference type="Gene3D" id="3.55.50.30">
    <property type="match status" value="1"/>
</dbReference>
<dbReference type="GO" id="GO:0016989">
    <property type="term" value="F:sigma factor antagonist activity"/>
    <property type="evidence" value="ECO:0007669"/>
    <property type="project" value="TreeGrafter"/>
</dbReference>